<keyword evidence="1" id="KW-0472">Membrane</keyword>
<keyword evidence="1" id="KW-1133">Transmembrane helix</keyword>
<accession>A0A6C0J756</accession>
<proteinExistence type="predicted"/>
<keyword evidence="1" id="KW-0812">Transmembrane</keyword>
<organism evidence="2">
    <name type="scientific">viral metagenome</name>
    <dbReference type="NCBI Taxonomy" id="1070528"/>
    <lineage>
        <taxon>unclassified sequences</taxon>
        <taxon>metagenomes</taxon>
        <taxon>organismal metagenomes</taxon>
    </lineage>
</organism>
<reference evidence="2" key="1">
    <citation type="journal article" date="2020" name="Nature">
        <title>Giant virus diversity and host interactions through global metagenomics.</title>
        <authorList>
            <person name="Schulz F."/>
            <person name="Roux S."/>
            <person name="Paez-Espino D."/>
            <person name="Jungbluth S."/>
            <person name="Walsh D.A."/>
            <person name="Denef V.J."/>
            <person name="McMahon K.D."/>
            <person name="Konstantinidis K.T."/>
            <person name="Eloe-Fadrosh E.A."/>
            <person name="Kyrpides N.C."/>
            <person name="Woyke T."/>
        </authorList>
    </citation>
    <scope>NUCLEOTIDE SEQUENCE</scope>
    <source>
        <strain evidence="2">GVMAG-M-3300025860-20</strain>
    </source>
</reference>
<dbReference type="AlphaFoldDB" id="A0A6C0J756"/>
<evidence type="ECO:0000313" key="2">
    <source>
        <dbReference type="EMBL" id="QHU00700.1"/>
    </source>
</evidence>
<feature type="transmembrane region" description="Helical" evidence="1">
    <location>
        <begin position="14"/>
        <end position="32"/>
    </location>
</feature>
<name>A0A6C0J756_9ZZZZ</name>
<protein>
    <submittedName>
        <fullName evidence="2">Uncharacterized protein</fullName>
    </submittedName>
</protein>
<dbReference type="EMBL" id="MN740328">
    <property type="protein sequence ID" value="QHU00700.1"/>
    <property type="molecule type" value="Genomic_DNA"/>
</dbReference>
<sequence>MFVQYILQCYFKCLLKLFVLYILSLPLYLYIYKITKIEFLIDLIKLKDDKLKDDKLKDDKLKDVS</sequence>
<evidence type="ECO:0000256" key="1">
    <source>
        <dbReference type="SAM" id="Phobius"/>
    </source>
</evidence>